<sequence length="185" mass="21132">MFIGTQLRLLVSCSAERSREGRGRKNYDTRFVCSTPNVCSWFDSRGGVCSFWAPAKNSRPPGTTHLEKPFGRELKRNKIPLIRTLPTTPARTGDMSYLANHISPRHSEIDRIITTPWRFRTINFRCQLLPWEKLNLEDGAAKCGCPFFDVNFRGHVVRNLLPEELAGCFPVHGPVRNHRAEALRL</sequence>
<proteinExistence type="predicted"/>
<gene>
    <name evidence="1" type="ORF">P167DRAFT_33173</name>
</gene>
<accession>A0A3N4L083</accession>
<dbReference type="AlphaFoldDB" id="A0A3N4L083"/>
<dbReference type="Proteomes" id="UP000277580">
    <property type="component" value="Unassembled WGS sequence"/>
</dbReference>
<protein>
    <submittedName>
        <fullName evidence="1">Uncharacterized protein</fullName>
    </submittedName>
</protein>
<organism evidence="1 2">
    <name type="scientific">Morchella conica CCBAS932</name>
    <dbReference type="NCBI Taxonomy" id="1392247"/>
    <lineage>
        <taxon>Eukaryota</taxon>
        <taxon>Fungi</taxon>
        <taxon>Dikarya</taxon>
        <taxon>Ascomycota</taxon>
        <taxon>Pezizomycotina</taxon>
        <taxon>Pezizomycetes</taxon>
        <taxon>Pezizales</taxon>
        <taxon>Morchellaceae</taxon>
        <taxon>Morchella</taxon>
    </lineage>
</organism>
<evidence type="ECO:0000313" key="1">
    <source>
        <dbReference type="EMBL" id="RPB15069.1"/>
    </source>
</evidence>
<dbReference type="EMBL" id="ML119115">
    <property type="protein sequence ID" value="RPB15069.1"/>
    <property type="molecule type" value="Genomic_DNA"/>
</dbReference>
<evidence type="ECO:0000313" key="2">
    <source>
        <dbReference type="Proteomes" id="UP000277580"/>
    </source>
</evidence>
<dbReference type="InParanoid" id="A0A3N4L083"/>
<reference evidence="1 2" key="1">
    <citation type="journal article" date="2018" name="Nat. Ecol. Evol.">
        <title>Pezizomycetes genomes reveal the molecular basis of ectomycorrhizal truffle lifestyle.</title>
        <authorList>
            <person name="Murat C."/>
            <person name="Payen T."/>
            <person name="Noel B."/>
            <person name="Kuo A."/>
            <person name="Morin E."/>
            <person name="Chen J."/>
            <person name="Kohler A."/>
            <person name="Krizsan K."/>
            <person name="Balestrini R."/>
            <person name="Da Silva C."/>
            <person name="Montanini B."/>
            <person name="Hainaut M."/>
            <person name="Levati E."/>
            <person name="Barry K.W."/>
            <person name="Belfiori B."/>
            <person name="Cichocki N."/>
            <person name="Clum A."/>
            <person name="Dockter R.B."/>
            <person name="Fauchery L."/>
            <person name="Guy J."/>
            <person name="Iotti M."/>
            <person name="Le Tacon F."/>
            <person name="Lindquist E.A."/>
            <person name="Lipzen A."/>
            <person name="Malagnac F."/>
            <person name="Mello A."/>
            <person name="Molinier V."/>
            <person name="Miyauchi S."/>
            <person name="Poulain J."/>
            <person name="Riccioni C."/>
            <person name="Rubini A."/>
            <person name="Sitrit Y."/>
            <person name="Splivallo R."/>
            <person name="Traeger S."/>
            <person name="Wang M."/>
            <person name="Zifcakova L."/>
            <person name="Wipf D."/>
            <person name="Zambonelli A."/>
            <person name="Paolocci F."/>
            <person name="Nowrousian M."/>
            <person name="Ottonello S."/>
            <person name="Baldrian P."/>
            <person name="Spatafora J.W."/>
            <person name="Henrissat B."/>
            <person name="Nagy L.G."/>
            <person name="Aury J.M."/>
            <person name="Wincker P."/>
            <person name="Grigoriev I.V."/>
            <person name="Bonfante P."/>
            <person name="Martin F.M."/>
        </authorList>
    </citation>
    <scope>NUCLEOTIDE SEQUENCE [LARGE SCALE GENOMIC DNA]</scope>
    <source>
        <strain evidence="1 2">CCBAS932</strain>
    </source>
</reference>
<keyword evidence="2" id="KW-1185">Reference proteome</keyword>
<name>A0A3N4L083_9PEZI</name>